<keyword evidence="7" id="KW-1185">Reference proteome</keyword>
<dbReference type="InterPro" id="IPR023213">
    <property type="entry name" value="CAT-like_dom_sf"/>
</dbReference>
<evidence type="ECO:0000256" key="1">
    <source>
        <dbReference type="ARBA" id="ARBA00005824"/>
    </source>
</evidence>
<keyword evidence="2 4" id="KW-0689">Ribosomal protein</keyword>
<dbReference type="PANTHER" id="PTHR11843">
    <property type="entry name" value="40S RIBOSOMAL PROTEIN S12"/>
    <property type="match status" value="1"/>
</dbReference>
<feature type="domain" description="Ribosomal protein eL8/eL30/eS12/Gadd45" evidence="5">
    <location>
        <begin position="516"/>
        <end position="610"/>
    </location>
</feature>
<reference evidence="6" key="1">
    <citation type="submission" date="2014-09" db="EMBL/GenBank/DDBJ databases">
        <title>Genome sequence of the luminous mushroom Mycena chlorophos for searching fungal bioluminescence genes.</title>
        <authorList>
            <person name="Tanaka Y."/>
            <person name="Kasuga D."/>
            <person name="Oba Y."/>
            <person name="Hase S."/>
            <person name="Sato K."/>
            <person name="Oba Y."/>
            <person name="Sakakibara Y."/>
        </authorList>
    </citation>
    <scope>NUCLEOTIDE SEQUENCE</scope>
</reference>
<sequence length="634" mass="69528">MADRVIYVSPVGWKDGAYQPEKIFLSDMDHLLPRLYVLIAEVFELPDEADKVAVVENMHRGLEYALTQYPALAGGLHVDEEAGRLWVKTNTNDTVPLYVVHAEDKILSYAELNERHFPMAELDSSVVLPKLVTEKSLFSVLGENAEEKQPIAVFQINFIRGGLVLGVAIHHNCSDGPGVDSLLTAWAESAKAAATGQPFAPVNPAFLDRTRLSAPTKPDAARSKKLEGRFPIWKDLKGPPPPPPADFKMPALASRMWHFPASKLAELKALAAASWPETNGNIHCATANGNKSSRWISTFDALVAFVWQRVTLAKLPLLNPDLDSPSMLAHTVNTRMRMCPPLPDRFMGNAVTKARVQPMPIRAVIDPANLPLLAQLVRKATDEITPEALEELTEWISSLDDRRNIHINANSFLGMDFLANSWSHMNAYTAHDFGFGCPRALRWPNPPFEGYLMIFPSRAGMVGGDEGLEMAISDEDYPEHPLAKMSDAGDEIVVDAPVEEVEVAQEAPKGKLSVEDALQQVLKNALVHDGLARGLRECAKALDKRQAHLCVLVETCTEAEYIKLIEALCAEHKINLIKVGDAKVLGTWAGLCKIDREGNPRKIVGCSCVVVKETGKSMPASSTASCACSRTLYT</sequence>
<dbReference type="Proteomes" id="UP000815677">
    <property type="component" value="Unassembled WGS sequence"/>
</dbReference>
<dbReference type="InterPro" id="IPR004038">
    <property type="entry name" value="Ribosomal_eL8/eL30/eS12/Gad45"/>
</dbReference>
<dbReference type="EMBL" id="DF839689">
    <property type="protein sequence ID" value="GAT44365.1"/>
    <property type="molecule type" value="Genomic_DNA"/>
</dbReference>
<comment type="similarity">
    <text evidence="1 4">Belongs to the eukaryotic ribosomal protein eS12 family.</text>
</comment>
<dbReference type="SUPFAM" id="SSF55315">
    <property type="entry name" value="L30e-like"/>
    <property type="match status" value="1"/>
</dbReference>
<evidence type="ECO:0000256" key="3">
    <source>
        <dbReference type="ARBA" id="ARBA00023274"/>
    </source>
</evidence>
<gene>
    <name evidence="6" type="ORF">MCHLO_01999</name>
</gene>
<dbReference type="Pfam" id="PF01248">
    <property type="entry name" value="Ribosomal_L7Ae"/>
    <property type="match status" value="1"/>
</dbReference>
<organism evidence="6 7">
    <name type="scientific">Mycena chlorophos</name>
    <name type="common">Agaric fungus</name>
    <name type="synonym">Agaricus chlorophos</name>
    <dbReference type="NCBI Taxonomy" id="658473"/>
    <lineage>
        <taxon>Eukaryota</taxon>
        <taxon>Fungi</taxon>
        <taxon>Dikarya</taxon>
        <taxon>Basidiomycota</taxon>
        <taxon>Agaricomycotina</taxon>
        <taxon>Agaricomycetes</taxon>
        <taxon>Agaricomycetidae</taxon>
        <taxon>Agaricales</taxon>
        <taxon>Marasmiineae</taxon>
        <taxon>Mycenaceae</taxon>
        <taxon>Mycena</taxon>
    </lineage>
</organism>
<evidence type="ECO:0000256" key="4">
    <source>
        <dbReference type="RuleBase" id="RU000670"/>
    </source>
</evidence>
<evidence type="ECO:0000259" key="5">
    <source>
        <dbReference type="Pfam" id="PF01248"/>
    </source>
</evidence>
<dbReference type="Gene3D" id="3.30.1330.30">
    <property type="match status" value="1"/>
</dbReference>
<proteinExistence type="inferred from homology"/>
<dbReference type="PRINTS" id="PR00972">
    <property type="entry name" value="RIBSOMALS12E"/>
</dbReference>
<name>A0ABQ0KZT2_MYCCL</name>
<dbReference type="Gene3D" id="3.30.559.10">
    <property type="entry name" value="Chloramphenicol acetyltransferase-like domain"/>
    <property type="match status" value="2"/>
</dbReference>
<dbReference type="InterPro" id="IPR047860">
    <property type="entry name" value="Ribosomal_eS12_CS"/>
</dbReference>
<dbReference type="InterPro" id="IPR000530">
    <property type="entry name" value="Ribosomal_eS12"/>
</dbReference>
<dbReference type="Pfam" id="PF02458">
    <property type="entry name" value="Transferase"/>
    <property type="match status" value="1"/>
</dbReference>
<evidence type="ECO:0000313" key="6">
    <source>
        <dbReference type="EMBL" id="GAT44365.1"/>
    </source>
</evidence>
<evidence type="ECO:0000313" key="7">
    <source>
        <dbReference type="Proteomes" id="UP000815677"/>
    </source>
</evidence>
<protein>
    <recommendedName>
        <fullName evidence="4">40S ribosomal protein S12</fullName>
    </recommendedName>
</protein>
<accession>A0ABQ0KZT2</accession>
<keyword evidence="3 4" id="KW-0687">Ribonucleoprotein</keyword>
<dbReference type="InterPro" id="IPR029064">
    <property type="entry name" value="Ribosomal_eL30-like_sf"/>
</dbReference>
<evidence type="ECO:0000256" key="2">
    <source>
        <dbReference type="ARBA" id="ARBA00022980"/>
    </source>
</evidence>
<dbReference type="PROSITE" id="PS01189">
    <property type="entry name" value="RIBOSOMAL_S12E"/>
    <property type="match status" value="1"/>
</dbReference>